<feature type="compositionally biased region" description="Polar residues" evidence="2">
    <location>
        <begin position="140"/>
        <end position="153"/>
    </location>
</feature>
<accession>A0ABV6LSU1</accession>
<dbReference type="Proteomes" id="UP001589836">
    <property type="component" value="Unassembled WGS sequence"/>
</dbReference>
<dbReference type="InterPro" id="IPR036679">
    <property type="entry name" value="FlgN-like_sf"/>
</dbReference>
<evidence type="ECO:0000313" key="4">
    <source>
        <dbReference type="Proteomes" id="UP001589836"/>
    </source>
</evidence>
<organism evidence="3 4">
    <name type="scientific">Pontibacillus salicampi</name>
    <dbReference type="NCBI Taxonomy" id="1449801"/>
    <lineage>
        <taxon>Bacteria</taxon>
        <taxon>Bacillati</taxon>
        <taxon>Bacillota</taxon>
        <taxon>Bacilli</taxon>
        <taxon>Bacillales</taxon>
        <taxon>Bacillaceae</taxon>
        <taxon>Pontibacillus</taxon>
    </lineage>
</organism>
<keyword evidence="4" id="KW-1185">Reference proteome</keyword>
<dbReference type="RefSeq" id="WP_377350648.1">
    <property type="nucleotide sequence ID" value="NZ_JBHLTP010000013.1"/>
</dbReference>
<keyword evidence="3" id="KW-0282">Flagellum</keyword>
<dbReference type="EMBL" id="JBHLTP010000013">
    <property type="protein sequence ID" value="MFC0525409.1"/>
    <property type="molecule type" value="Genomic_DNA"/>
</dbReference>
<feature type="region of interest" description="Disordered" evidence="2">
    <location>
        <begin position="140"/>
        <end position="162"/>
    </location>
</feature>
<evidence type="ECO:0000256" key="2">
    <source>
        <dbReference type="SAM" id="MobiDB-lite"/>
    </source>
</evidence>
<gene>
    <name evidence="3" type="ORF">ACFFGV_17635</name>
</gene>
<keyword evidence="3" id="KW-0969">Cilium</keyword>
<comment type="caution">
    <text evidence="3">The sequence shown here is derived from an EMBL/GenBank/DDBJ whole genome shotgun (WGS) entry which is preliminary data.</text>
</comment>
<protein>
    <submittedName>
        <fullName evidence="3">Flagellar protein FlgN</fullName>
    </submittedName>
</protein>
<keyword evidence="1" id="KW-1005">Bacterial flagellum biogenesis</keyword>
<sequence>MSITSIVSVMDKLSSLHESLLALSKEKTDMLKEGDSKALQTLLVKERKHIQAITQIENERSALVADWFHQQGLKEEPTISAMLEHLSEHEQAPLTDAYERLVSALTALKQQEELNKELTHQSLQFIELSLDMLQPSMKNMNYSSPGAAQQEGASRSVFDSKA</sequence>
<keyword evidence="3" id="KW-0966">Cell projection</keyword>
<evidence type="ECO:0000256" key="1">
    <source>
        <dbReference type="ARBA" id="ARBA00022795"/>
    </source>
</evidence>
<dbReference type="Gene3D" id="1.20.58.300">
    <property type="entry name" value="FlgN-like"/>
    <property type="match status" value="1"/>
</dbReference>
<dbReference type="InterPro" id="IPR007809">
    <property type="entry name" value="FlgN-like"/>
</dbReference>
<proteinExistence type="predicted"/>
<dbReference type="SUPFAM" id="SSF140566">
    <property type="entry name" value="FlgN-like"/>
    <property type="match status" value="1"/>
</dbReference>
<dbReference type="Pfam" id="PF05130">
    <property type="entry name" value="FlgN"/>
    <property type="match status" value="1"/>
</dbReference>
<evidence type="ECO:0000313" key="3">
    <source>
        <dbReference type="EMBL" id="MFC0525409.1"/>
    </source>
</evidence>
<name>A0ABV6LSU1_9BACI</name>
<reference evidence="3 4" key="1">
    <citation type="submission" date="2024-09" db="EMBL/GenBank/DDBJ databases">
        <authorList>
            <person name="Sun Q."/>
            <person name="Mori K."/>
        </authorList>
    </citation>
    <scope>NUCLEOTIDE SEQUENCE [LARGE SCALE GENOMIC DNA]</scope>
    <source>
        <strain evidence="3 4">NCAIM B.02529</strain>
    </source>
</reference>